<evidence type="ECO:0000313" key="4">
    <source>
        <dbReference type="EMBL" id="WIM97695.1"/>
    </source>
</evidence>
<proteinExistence type="predicted"/>
<reference evidence="4 5" key="1">
    <citation type="submission" date="2023-06" db="EMBL/GenBank/DDBJ databases">
        <authorList>
            <person name="Yushchuk O."/>
            <person name="Binda E."/>
            <person name="Ruckert-Reed C."/>
            <person name="Fedorenko V."/>
            <person name="Kalinowski J."/>
            <person name="Marinelli F."/>
        </authorList>
    </citation>
    <scope>NUCLEOTIDE SEQUENCE [LARGE SCALE GENOMIC DNA]</scope>
    <source>
        <strain evidence="4 5">NRRL 3884</strain>
    </source>
</reference>
<feature type="region of interest" description="Disordered" evidence="2">
    <location>
        <begin position="68"/>
        <end position="91"/>
    </location>
</feature>
<dbReference type="EMBL" id="CP126980">
    <property type="protein sequence ID" value="WIM97695.1"/>
    <property type="molecule type" value="Genomic_DNA"/>
</dbReference>
<dbReference type="SUPFAM" id="SSF56563">
    <property type="entry name" value="Major capsid protein gp5"/>
    <property type="match status" value="1"/>
</dbReference>
<organism evidence="4 5">
    <name type="scientific">Actinoplanes oblitus</name>
    <dbReference type="NCBI Taxonomy" id="3040509"/>
    <lineage>
        <taxon>Bacteria</taxon>
        <taxon>Bacillati</taxon>
        <taxon>Actinomycetota</taxon>
        <taxon>Actinomycetes</taxon>
        <taxon>Micromonosporales</taxon>
        <taxon>Micromonosporaceae</taxon>
        <taxon>Actinoplanes</taxon>
    </lineage>
</organism>
<name>A0ABY8WPL1_9ACTN</name>
<keyword evidence="5" id="KW-1185">Reference proteome</keyword>
<evidence type="ECO:0000259" key="3">
    <source>
        <dbReference type="Pfam" id="PF05065"/>
    </source>
</evidence>
<evidence type="ECO:0000256" key="2">
    <source>
        <dbReference type="SAM" id="MobiDB-lite"/>
    </source>
</evidence>
<dbReference type="InterPro" id="IPR054612">
    <property type="entry name" value="Phage_capsid-like_C"/>
</dbReference>
<accession>A0ABY8WPL1</accession>
<gene>
    <name evidence="4" type="ORF">ACTOB_001243</name>
</gene>
<dbReference type="Proteomes" id="UP001240150">
    <property type="component" value="Chromosome"/>
</dbReference>
<dbReference type="RefSeq" id="WP_284919091.1">
    <property type="nucleotide sequence ID" value="NZ_CP126980.1"/>
</dbReference>
<dbReference type="InterPro" id="IPR024455">
    <property type="entry name" value="Phage_capsid"/>
</dbReference>
<dbReference type="NCBIfam" id="TIGR01554">
    <property type="entry name" value="major_cap_HK97"/>
    <property type="match status" value="1"/>
</dbReference>
<evidence type="ECO:0000313" key="5">
    <source>
        <dbReference type="Proteomes" id="UP001240150"/>
    </source>
</evidence>
<comment type="subcellular location">
    <subcellularLocation>
        <location evidence="1">Virion</location>
    </subcellularLocation>
</comment>
<evidence type="ECO:0000256" key="1">
    <source>
        <dbReference type="ARBA" id="ARBA00004328"/>
    </source>
</evidence>
<protein>
    <submittedName>
        <fullName evidence="4">Phage major capsid protein</fullName>
    </submittedName>
</protein>
<feature type="domain" description="Phage capsid-like C-terminal" evidence="3">
    <location>
        <begin position="194"/>
        <end position="473"/>
    </location>
</feature>
<dbReference type="Pfam" id="PF05065">
    <property type="entry name" value="Phage_capsid"/>
    <property type="match status" value="1"/>
</dbReference>
<sequence length="481" mass="52520">MNLAELRARLDAINTERREIHTEAGAADLTADQQTRWDALDTEETQVREQITQAEENDAETRAARVAESRARWGATQVRTGRDPFDPGNGARASRQALVESVIRANEHRGIDAENERHFEALLHRYSKKVGGRAWAQQLLARSRPEYESGFCKVMLGRSELLDDAERRALSAVMLSQDDAEERTAISVGSNTNGGYLLPTHLDPTLILTNNGASNEIRQVAKVVELKQGYTAWHGVTTAGVTASWDGELVEVSDDTPTVGSVTIPTNFAQALVQASIAAFEDISNLEQDVMMLFADARDRLEAAAFATGSGSGQPKGIFTACAASSGVQVVSTTAATIGEVDIHAVYRALPKRFRRRGKWLTNPLYASAVKRLGTAVSSSYSGDLRDPLATVWLNHEVIESDDAPSTQTTTAKDDEIVFGDFQNYVVVDKPGGMSVEFIPHLFNTANNLPDGRRGYYAYWRTGGDVANLNAFRELVDKTSA</sequence>